<sequence>MREIFNKYAGNLPAARCIQYFNKAIKDICRKIGLTDMK</sequence>
<accession>A0A8S5U9E6</accession>
<reference evidence="1" key="1">
    <citation type="journal article" date="2021" name="Proc. Natl. Acad. Sci. U.S.A.">
        <title>A Catalog of Tens of Thousands of Viruses from Human Metagenomes Reveals Hidden Associations with Chronic Diseases.</title>
        <authorList>
            <person name="Tisza M.J."/>
            <person name="Buck C.B."/>
        </authorList>
    </citation>
    <scope>NUCLEOTIDE SEQUENCE</scope>
    <source>
        <strain evidence="1">Ct7aK2</strain>
    </source>
</reference>
<name>A0A8S5U9E6_9CAUD</name>
<proteinExistence type="predicted"/>
<evidence type="ECO:0000313" key="1">
    <source>
        <dbReference type="EMBL" id="DAF91076.1"/>
    </source>
</evidence>
<organism evidence="1">
    <name type="scientific">Siphoviridae sp. ct7aK2</name>
    <dbReference type="NCBI Taxonomy" id="2825351"/>
    <lineage>
        <taxon>Viruses</taxon>
        <taxon>Duplodnaviria</taxon>
        <taxon>Heunggongvirae</taxon>
        <taxon>Uroviricota</taxon>
        <taxon>Caudoviricetes</taxon>
    </lineage>
</organism>
<dbReference type="EMBL" id="BK016044">
    <property type="protein sequence ID" value="DAF91076.1"/>
    <property type="molecule type" value="Genomic_DNA"/>
</dbReference>
<protein>
    <submittedName>
        <fullName evidence="1">Uncharacterized protein</fullName>
    </submittedName>
</protein>